<feature type="domain" description="GHMP kinase C-terminal" evidence="11">
    <location>
        <begin position="201"/>
        <end position="276"/>
    </location>
</feature>
<evidence type="ECO:0000256" key="2">
    <source>
        <dbReference type="ARBA" id="ARBA00012052"/>
    </source>
</evidence>
<dbReference type="InterPro" id="IPR004424">
    <property type="entry name" value="IspE"/>
</dbReference>
<evidence type="ECO:0000256" key="5">
    <source>
        <dbReference type="ARBA" id="ARBA00022741"/>
    </source>
</evidence>
<keyword evidence="7 9" id="KW-0067">ATP-binding</keyword>
<dbReference type="InterPro" id="IPR013750">
    <property type="entry name" value="GHMP_kinase_C_dom"/>
</dbReference>
<dbReference type="GO" id="GO:0016114">
    <property type="term" value="P:terpenoid biosynthetic process"/>
    <property type="evidence" value="ECO:0007669"/>
    <property type="project" value="UniProtKB-UniRule"/>
</dbReference>
<comment type="similarity">
    <text evidence="1 9">Belongs to the GHMP kinase family. IspE subfamily.</text>
</comment>
<keyword evidence="9" id="KW-0414">Isoprene biosynthesis</keyword>
<keyword evidence="13" id="KW-1185">Reference proteome</keyword>
<dbReference type="Gene3D" id="3.30.70.890">
    <property type="entry name" value="GHMP kinase, C-terminal domain"/>
    <property type="match status" value="1"/>
</dbReference>
<dbReference type="UniPathway" id="UPA00056">
    <property type="reaction ID" value="UER00094"/>
</dbReference>
<dbReference type="AlphaFoldDB" id="M8DCA9"/>
<dbReference type="FunFam" id="3.30.70.890:FF:000006">
    <property type="entry name" value="4-diphosphocytidyl-2-C-methyl-D-erythritol kinase"/>
    <property type="match status" value="1"/>
</dbReference>
<dbReference type="InterPro" id="IPR020568">
    <property type="entry name" value="Ribosomal_Su5_D2-typ_SF"/>
</dbReference>
<dbReference type="EC" id="2.7.1.148" evidence="2 9"/>
<evidence type="ECO:0000256" key="7">
    <source>
        <dbReference type="ARBA" id="ARBA00022840"/>
    </source>
</evidence>
<protein>
    <recommendedName>
        <fullName evidence="3 9">4-diphosphocytidyl-2-C-methyl-D-erythritol kinase</fullName>
        <shortName evidence="9">CMK</shortName>
        <ecNumber evidence="2 9">2.7.1.148</ecNumber>
    </recommendedName>
    <alternativeName>
        <fullName evidence="8 9">4-(cytidine-5'-diphospho)-2-C-methyl-D-erythritol kinase</fullName>
    </alternativeName>
</protein>
<feature type="domain" description="GHMP kinase N-terminal" evidence="10">
    <location>
        <begin position="69"/>
        <end position="147"/>
    </location>
</feature>
<evidence type="ECO:0000313" key="13">
    <source>
        <dbReference type="Proteomes" id="UP000012081"/>
    </source>
</evidence>
<dbReference type="Gene3D" id="3.30.230.10">
    <property type="match status" value="1"/>
</dbReference>
<dbReference type="Proteomes" id="UP000012081">
    <property type="component" value="Unassembled WGS sequence"/>
</dbReference>
<proteinExistence type="inferred from homology"/>
<evidence type="ECO:0000256" key="6">
    <source>
        <dbReference type="ARBA" id="ARBA00022777"/>
    </source>
</evidence>
<dbReference type="InterPro" id="IPR006204">
    <property type="entry name" value="GHMP_kinase_N_dom"/>
</dbReference>
<comment type="function">
    <text evidence="9">Catalyzes the phosphorylation of the position 2 hydroxy group of 4-diphosphocytidyl-2C-methyl-D-erythritol.</text>
</comment>
<dbReference type="EMBL" id="APBN01000010">
    <property type="protein sequence ID" value="EMT51048.1"/>
    <property type="molecule type" value="Genomic_DNA"/>
</dbReference>
<evidence type="ECO:0000259" key="11">
    <source>
        <dbReference type="Pfam" id="PF08544"/>
    </source>
</evidence>
<dbReference type="PIRSF" id="PIRSF010376">
    <property type="entry name" value="IspE"/>
    <property type="match status" value="1"/>
</dbReference>
<keyword evidence="6 9" id="KW-0418">Kinase</keyword>
<evidence type="ECO:0000313" key="12">
    <source>
        <dbReference type="EMBL" id="EMT51048.1"/>
    </source>
</evidence>
<name>M8DCA9_9BACL</name>
<dbReference type="PATRIC" id="fig|1300222.3.peg.4004"/>
<dbReference type="InterPro" id="IPR014721">
    <property type="entry name" value="Ribsml_uS5_D2-typ_fold_subgr"/>
</dbReference>
<evidence type="ECO:0000256" key="8">
    <source>
        <dbReference type="ARBA" id="ARBA00032554"/>
    </source>
</evidence>
<dbReference type="NCBIfam" id="TIGR00154">
    <property type="entry name" value="ispE"/>
    <property type="match status" value="1"/>
</dbReference>
<dbReference type="GO" id="GO:0019288">
    <property type="term" value="P:isopentenyl diphosphate biosynthetic process, methylerythritol 4-phosphate pathway"/>
    <property type="evidence" value="ECO:0007669"/>
    <property type="project" value="UniProtKB-UniRule"/>
</dbReference>
<dbReference type="Pfam" id="PF08544">
    <property type="entry name" value="GHMP_kinases_C"/>
    <property type="match status" value="1"/>
</dbReference>
<comment type="pathway">
    <text evidence="9">Isoprenoid biosynthesis; isopentenyl diphosphate biosynthesis via DXP pathway; isopentenyl diphosphate from 1-deoxy-D-xylulose 5-phosphate: step 3/6.</text>
</comment>
<accession>M8DCA9</accession>
<dbReference type="GO" id="GO:0005524">
    <property type="term" value="F:ATP binding"/>
    <property type="evidence" value="ECO:0007669"/>
    <property type="project" value="UniProtKB-UniRule"/>
</dbReference>
<comment type="catalytic activity">
    <reaction evidence="9">
        <text>4-CDP-2-C-methyl-D-erythritol + ATP = 4-CDP-2-C-methyl-D-erythritol 2-phosphate + ADP + H(+)</text>
        <dbReference type="Rhea" id="RHEA:18437"/>
        <dbReference type="ChEBI" id="CHEBI:15378"/>
        <dbReference type="ChEBI" id="CHEBI:30616"/>
        <dbReference type="ChEBI" id="CHEBI:57823"/>
        <dbReference type="ChEBI" id="CHEBI:57919"/>
        <dbReference type="ChEBI" id="CHEBI:456216"/>
        <dbReference type="EC" id="2.7.1.148"/>
    </reaction>
</comment>
<dbReference type="FunFam" id="3.30.230.10:FF:000029">
    <property type="entry name" value="4-diphosphocytidyl-2-C-methyl-D-erythritol kinase"/>
    <property type="match status" value="1"/>
</dbReference>
<dbReference type="SUPFAM" id="SSF54211">
    <property type="entry name" value="Ribosomal protein S5 domain 2-like"/>
    <property type="match status" value="1"/>
</dbReference>
<organism evidence="12 13">
    <name type="scientific">Brevibacillus borstelensis AK1</name>
    <dbReference type="NCBI Taxonomy" id="1300222"/>
    <lineage>
        <taxon>Bacteria</taxon>
        <taxon>Bacillati</taxon>
        <taxon>Bacillota</taxon>
        <taxon>Bacilli</taxon>
        <taxon>Bacillales</taxon>
        <taxon>Paenibacillaceae</taxon>
        <taxon>Brevibacillus</taxon>
    </lineage>
</organism>
<comment type="caution">
    <text evidence="12">The sequence shown here is derived from an EMBL/GenBank/DDBJ whole genome shotgun (WGS) entry which is preliminary data.</text>
</comment>
<evidence type="ECO:0000259" key="10">
    <source>
        <dbReference type="Pfam" id="PF00288"/>
    </source>
</evidence>
<evidence type="ECO:0000256" key="4">
    <source>
        <dbReference type="ARBA" id="ARBA00022679"/>
    </source>
</evidence>
<evidence type="ECO:0000256" key="1">
    <source>
        <dbReference type="ARBA" id="ARBA00009684"/>
    </source>
</evidence>
<evidence type="ECO:0000256" key="9">
    <source>
        <dbReference type="HAMAP-Rule" id="MF_00061"/>
    </source>
</evidence>
<dbReference type="Pfam" id="PF00288">
    <property type="entry name" value="GHMP_kinases_N"/>
    <property type="match status" value="1"/>
</dbReference>
<gene>
    <name evidence="12" type="primary">ipk</name>
    <name evidence="9" type="synonym">ispE</name>
    <name evidence="12" type="ORF">I532_19067</name>
</gene>
<keyword evidence="4 9" id="KW-0808">Transferase</keyword>
<evidence type="ECO:0000256" key="3">
    <source>
        <dbReference type="ARBA" id="ARBA00017473"/>
    </source>
</evidence>
<dbReference type="SUPFAM" id="SSF55060">
    <property type="entry name" value="GHMP Kinase, C-terminal domain"/>
    <property type="match status" value="1"/>
</dbReference>
<reference evidence="12 13" key="1">
    <citation type="submission" date="2013-03" db="EMBL/GenBank/DDBJ databases">
        <title>Assembly of a new bacterial strain Brevibacillus borstelensis AK1.</title>
        <authorList>
            <person name="Rajan I."/>
            <person name="PoliReddy D."/>
            <person name="Sugumar T."/>
            <person name="Rathinam K."/>
            <person name="Alqarawi S."/>
            <person name="Khalil A.B."/>
            <person name="Sivakumar N."/>
        </authorList>
    </citation>
    <scope>NUCLEOTIDE SEQUENCE [LARGE SCALE GENOMIC DNA]</scope>
    <source>
        <strain evidence="12 13">AK1</strain>
    </source>
</reference>
<dbReference type="GO" id="GO:0050515">
    <property type="term" value="F:4-(cytidine 5'-diphospho)-2-C-methyl-D-erythritol kinase activity"/>
    <property type="evidence" value="ECO:0007669"/>
    <property type="project" value="UniProtKB-UniRule"/>
</dbReference>
<dbReference type="NCBIfam" id="NF011202">
    <property type="entry name" value="PRK14608.1"/>
    <property type="match status" value="1"/>
</dbReference>
<dbReference type="HAMAP" id="MF_00061">
    <property type="entry name" value="IspE"/>
    <property type="match status" value="1"/>
</dbReference>
<keyword evidence="5 9" id="KW-0547">Nucleotide-binding</keyword>
<dbReference type="PANTHER" id="PTHR43527">
    <property type="entry name" value="4-DIPHOSPHOCYTIDYL-2-C-METHYL-D-ERYTHRITOL KINASE, CHLOROPLASTIC"/>
    <property type="match status" value="1"/>
</dbReference>
<dbReference type="PANTHER" id="PTHR43527:SF2">
    <property type="entry name" value="4-DIPHOSPHOCYTIDYL-2-C-METHYL-D-ERYTHRITOL KINASE, CHLOROPLASTIC"/>
    <property type="match status" value="1"/>
</dbReference>
<feature type="active site" evidence="9">
    <location>
        <position position="139"/>
    </location>
</feature>
<feature type="binding site" evidence="9">
    <location>
        <begin position="97"/>
        <end position="107"/>
    </location>
    <ligand>
        <name>ATP</name>
        <dbReference type="ChEBI" id="CHEBI:30616"/>
    </ligand>
</feature>
<feature type="active site" evidence="9">
    <location>
        <position position="13"/>
    </location>
</feature>
<dbReference type="InterPro" id="IPR036554">
    <property type="entry name" value="GHMP_kinase_C_sf"/>
</dbReference>
<dbReference type="STRING" id="1300222.I532_19067"/>
<sequence>MNNVRISVKAPAKINLTLDVLAKRPDGYHEVEMVMTTVDLADRVDLTLRDDGRISLDCSASFVPDDIRNHAYKAALLLKERYQVPYGVHLYIDKQIPVAAGLAGGSSDAAATLRGLNLLWNLGLSLDELAEVGAEIGSDVPFCVYGGTAVARGRGEQITHLAPPPPCWVILAKPPIGVSTADVYGNLRVKGIERHPSTENMLRAIQEQNFSLMCRTLGNVLEEVTLNMHPQVRQIKDLMEASGADGVLMSGSGPTVFALVQKEAKVHRIYNALRGFVKDVFVARMLGVPERGNACTNTYGNDTLAP</sequence>